<proteinExistence type="predicted"/>
<dbReference type="Proteomes" id="UP001370758">
    <property type="component" value="Unassembled WGS sequence"/>
</dbReference>
<gene>
    <name evidence="7" type="ORF">TWF481_006715</name>
</gene>
<dbReference type="SMART" id="SM00382">
    <property type="entry name" value="AAA"/>
    <property type="match status" value="1"/>
</dbReference>
<feature type="region of interest" description="Disordered" evidence="5">
    <location>
        <begin position="797"/>
        <end position="819"/>
    </location>
</feature>
<evidence type="ECO:0000256" key="5">
    <source>
        <dbReference type="SAM" id="MobiDB-lite"/>
    </source>
</evidence>
<dbReference type="PANTHER" id="PTHR45644">
    <property type="entry name" value="AAA ATPASE, PUTATIVE (AFU_ORTHOLOGUE AFUA_2G12920)-RELATED-RELATED"/>
    <property type="match status" value="1"/>
</dbReference>
<sequence>MQVATKRALNTVLRNSRTSTSLLRRSATSRVPNSSAYVCYRCSYLHLSARLQTQVPSAGSESAATPIAESRTSSSPKDAETSPQAATPPSRTNEETTAADDTRPVSDAEVSIPSEVLSAIRPTTTTGGEPDPEQPDKRPSTRSSTAKLKSTRKSTRPKEEPLPKIDLPEWFLERAVFLPEELAVSESRLDVSDRYGSDVTLDEDGDGAGKSGKGGSGGGGDGSSGGPSKETDVEIELLEAGRKAEAAANREAPLLVEEETAEADKILDNADSEAKSPGAPEPESPPSSSTPPSDPASDPTTTPPTASSEIPPNSDIPKSEIAFFTPSLILDTKYGISPAIWSEISSTAKATLTLPKPVFNQAKVARTVDCILLFPQTPDTNGTYFLDAVSEDLARELGATLIRIDAEDVAEIAGDYVETTATGKAPITVPTPLPSAELRTLGYDAQFIHPNNRPRTEEEEEAAVEEEVEETEETEGGEGDENSAAEYDDSSRSIRNETPNIMGIPLAFFRKLTAGGSISVTAGISTRDPDDAAPTPSFGFPIGPQSGSGVVDVHPRLQAVLELMLDSGIKKREGIEKTPRGTATSDSGAQTSQPNRTIVQVRDFKELQSVPEGRTFLKILRKLVYERRLEGREIMIVGNSATVSHGLDINASYLTVLQGSSNSAASTGILERTIVVPPQPWDATRDLLERDRKARIREINMRHLKAMITRRSGDEGQAVMLEVPKDWHFENIPKVDNISDWIWDLDAVHRLTLTILGSVPGPGEKEVGPRVIGPGDVANAIRVLRRSDKAKVAWSTAETKYTEEREAAEEEEPSPEEERAAKIRKLKAKCNKHEKRLLGGVIDPTSISTGFDQVRAATETVDALKTLTSLSLLRPEAFSYGVLAQDKIPGVLLYGPPGTGKTLLAKAVAKESGATVLEVSGSEVYDMYVGEGEKNVKAIFSLAKKLSPCVVFIDEADAIFGARTAHHQRTSHRELINQFLKEWDGMAKMSAFIMVATNRPFDLDDAVLRRLPRRILIDLPTMEDRLAILNIHLNGEDLAADVDLKAIASDERTNLYSGSDLKNVAVAAALAAVKEEDIVFKETGAYPEKRTLKAKHFDQALGEISASISDDMGSLGMIRKFDEKYGDRKGRKKKVNRWGFGGVVGEESVKEKGTGRVRN</sequence>
<dbReference type="GO" id="GO:0005524">
    <property type="term" value="F:ATP binding"/>
    <property type="evidence" value="ECO:0007669"/>
    <property type="project" value="UniProtKB-KW"/>
</dbReference>
<keyword evidence="3" id="KW-0496">Mitochondrion</keyword>
<dbReference type="InterPro" id="IPR003593">
    <property type="entry name" value="AAA+_ATPase"/>
</dbReference>
<feature type="compositionally biased region" description="Low complexity" evidence="5">
    <location>
        <begin position="295"/>
        <end position="312"/>
    </location>
</feature>
<dbReference type="GO" id="GO:0005741">
    <property type="term" value="C:mitochondrial outer membrane"/>
    <property type="evidence" value="ECO:0007669"/>
    <property type="project" value="UniProtKB-SubCell"/>
</dbReference>
<keyword evidence="8" id="KW-1185">Reference proteome</keyword>
<feature type="region of interest" description="Disordered" evidence="5">
    <location>
        <begin position="57"/>
        <end position="258"/>
    </location>
</feature>
<keyword evidence="4" id="KW-0067">ATP-binding</keyword>
<feature type="compositionally biased region" description="Polar residues" evidence="5">
    <location>
        <begin position="581"/>
        <end position="595"/>
    </location>
</feature>
<comment type="subcellular location">
    <subcellularLocation>
        <location evidence="1">Mitochondrion outer membrane</location>
        <topology evidence="1">Single-pass membrane protein</topology>
    </subcellularLocation>
</comment>
<feature type="compositionally biased region" description="Polar residues" evidence="5">
    <location>
        <begin position="70"/>
        <end position="91"/>
    </location>
</feature>
<comment type="caution">
    <text evidence="7">The sequence shown here is derived from an EMBL/GenBank/DDBJ whole genome shotgun (WGS) entry which is preliminary data.</text>
</comment>
<dbReference type="PANTHER" id="PTHR45644:SF56">
    <property type="entry name" value="AAA ATPASE, PUTATIVE (AFU_ORTHOLOGUE AFUA_2G12920)-RELATED"/>
    <property type="match status" value="1"/>
</dbReference>
<keyword evidence="2" id="KW-0547">Nucleotide-binding</keyword>
<dbReference type="AlphaFoldDB" id="A0AAV9WB92"/>
<feature type="region of interest" description="Disordered" evidence="5">
    <location>
        <begin position="572"/>
        <end position="595"/>
    </location>
</feature>
<accession>A0AAV9WB92</accession>
<dbReference type="GO" id="GO:0016887">
    <property type="term" value="F:ATP hydrolysis activity"/>
    <property type="evidence" value="ECO:0007669"/>
    <property type="project" value="InterPro"/>
</dbReference>
<dbReference type="Pfam" id="PF17862">
    <property type="entry name" value="AAA_lid_3"/>
    <property type="match status" value="1"/>
</dbReference>
<dbReference type="InterPro" id="IPR003959">
    <property type="entry name" value="ATPase_AAA_core"/>
</dbReference>
<evidence type="ECO:0000256" key="1">
    <source>
        <dbReference type="ARBA" id="ARBA00004572"/>
    </source>
</evidence>
<dbReference type="Pfam" id="PF00004">
    <property type="entry name" value="AAA"/>
    <property type="match status" value="1"/>
</dbReference>
<feature type="compositionally biased region" description="Acidic residues" evidence="5">
    <location>
        <begin position="457"/>
        <end position="488"/>
    </location>
</feature>
<dbReference type="EMBL" id="JAVHJL010000004">
    <property type="protein sequence ID" value="KAK6504776.1"/>
    <property type="molecule type" value="Genomic_DNA"/>
</dbReference>
<dbReference type="InterPro" id="IPR027417">
    <property type="entry name" value="P-loop_NTPase"/>
</dbReference>
<feature type="compositionally biased region" description="Basic and acidic residues" evidence="5">
    <location>
        <begin position="156"/>
        <end position="167"/>
    </location>
</feature>
<dbReference type="Pfam" id="PF24581">
    <property type="entry name" value="DUF7608"/>
    <property type="match status" value="1"/>
</dbReference>
<dbReference type="InterPro" id="IPR041569">
    <property type="entry name" value="AAA_lid_3"/>
</dbReference>
<dbReference type="SUPFAM" id="SSF52540">
    <property type="entry name" value="P-loop containing nucleoside triphosphate hydrolases"/>
    <property type="match status" value="1"/>
</dbReference>
<keyword evidence="3" id="KW-0472">Membrane</keyword>
<feature type="compositionally biased region" description="Gly residues" evidence="5">
    <location>
        <begin position="208"/>
        <end position="225"/>
    </location>
</feature>
<organism evidence="7 8">
    <name type="scientific">Arthrobotrys musiformis</name>
    <dbReference type="NCBI Taxonomy" id="47236"/>
    <lineage>
        <taxon>Eukaryota</taxon>
        <taxon>Fungi</taxon>
        <taxon>Dikarya</taxon>
        <taxon>Ascomycota</taxon>
        <taxon>Pezizomycotina</taxon>
        <taxon>Orbiliomycetes</taxon>
        <taxon>Orbiliales</taxon>
        <taxon>Orbiliaceae</taxon>
        <taxon>Arthrobotrys</taxon>
    </lineage>
</organism>
<evidence type="ECO:0000313" key="7">
    <source>
        <dbReference type="EMBL" id="KAK6504776.1"/>
    </source>
</evidence>
<feature type="domain" description="AAA+ ATPase" evidence="6">
    <location>
        <begin position="887"/>
        <end position="1021"/>
    </location>
</feature>
<evidence type="ECO:0000313" key="8">
    <source>
        <dbReference type="Proteomes" id="UP001370758"/>
    </source>
</evidence>
<evidence type="ECO:0000259" key="6">
    <source>
        <dbReference type="SMART" id="SM00382"/>
    </source>
</evidence>
<dbReference type="Gene3D" id="3.40.50.300">
    <property type="entry name" value="P-loop containing nucleotide triphosphate hydrolases"/>
    <property type="match status" value="1"/>
</dbReference>
<feature type="region of interest" description="Disordered" evidence="5">
    <location>
        <begin position="448"/>
        <end position="496"/>
    </location>
</feature>
<protein>
    <recommendedName>
        <fullName evidence="6">AAA+ ATPase domain-containing protein</fullName>
    </recommendedName>
</protein>
<name>A0AAV9WB92_9PEZI</name>
<feature type="compositionally biased region" description="Basic and acidic residues" evidence="5">
    <location>
        <begin position="187"/>
        <end position="196"/>
    </location>
</feature>
<reference evidence="7 8" key="1">
    <citation type="submission" date="2023-08" db="EMBL/GenBank/DDBJ databases">
        <authorList>
            <person name="Palmer J.M."/>
        </authorList>
    </citation>
    <scope>NUCLEOTIDE SEQUENCE [LARGE SCALE GENOMIC DNA]</scope>
    <source>
        <strain evidence="7 8">TWF481</strain>
    </source>
</reference>
<keyword evidence="3" id="KW-1000">Mitochondrion outer membrane</keyword>
<dbReference type="InterPro" id="IPR051701">
    <property type="entry name" value="Mito_OM_Translocase_MSP1"/>
</dbReference>
<evidence type="ECO:0000256" key="2">
    <source>
        <dbReference type="ARBA" id="ARBA00022741"/>
    </source>
</evidence>
<dbReference type="Gene3D" id="1.10.8.60">
    <property type="match status" value="1"/>
</dbReference>
<feature type="compositionally biased region" description="Acidic residues" evidence="5">
    <location>
        <begin position="806"/>
        <end position="815"/>
    </location>
</feature>
<evidence type="ECO:0000256" key="4">
    <source>
        <dbReference type="ARBA" id="ARBA00022840"/>
    </source>
</evidence>
<dbReference type="InterPro" id="IPR056027">
    <property type="entry name" value="DUF7608"/>
</dbReference>
<evidence type="ECO:0000256" key="3">
    <source>
        <dbReference type="ARBA" id="ARBA00022787"/>
    </source>
</evidence>
<feature type="region of interest" description="Disordered" evidence="5">
    <location>
        <begin position="271"/>
        <end position="318"/>
    </location>
</feature>
<feature type="compositionally biased region" description="Pro residues" evidence="5">
    <location>
        <begin position="279"/>
        <end position="294"/>
    </location>
</feature>